<dbReference type="AlphaFoldDB" id="W4HJP4"/>
<dbReference type="RefSeq" id="WP_043844348.1">
    <property type="nucleotide sequence ID" value="NZ_AQQW01000005.1"/>
</dbReference>
<protein>
    <submittedName>
        <fullName evidence="2">Protein serine/threonine phosphatase</fullName>
    </submittedName>
</protein>
<organism evidence="2 3">
    <name type="scientific">Roseivivax marinus</name>
    <dbReference type="NCBI Taxonomy" id="1379903"/>
    <lineage>
        <taxon>Bacteria</taxon>
        <taxon>Pseudomonadati</taxon>
        <taxon>Pseudomonadota</taxon>
        <taxon>Alphaproteobacteria</taxon>
        <taxon>Rhodobacterales</taxon>
        <taxon>Roseobacteraceae</taxon>
        <taxon>Roseivivax</taxon>
    </lineage>
</organism>
<proteinExistence type="predicted"/>
<name>W4HJP4_9RHOB</name>
<dbReference type="STRING" id="1379903.ATO8_10308"/>
<dbReference type="Pfam" id="PF07228">
    <property type="entry name" value="SpoIIE"/>
    <property type="match status" value="1"/>
</dbReference>
<dbReference type="PATRIC" id="fig|1317118.6.peg.2125"/>
<reference evidence="2 3" key="1">
    <citation type="journal article" date="2014" name="Antonie Van Leeuwenhoek">
        <title>Roseivivax atlanticus sp. nov., isolated from surface seawater of the Atlantic Ocean.</title>
        <authorList>
            <person name="Li G."/>
            <person name="Lai Q."/>
            <person name="Liu X."/>
            <person name="Sun F."/>
            <person name="Shao Z."/>
        </authorList>
    </citation>
    <scope>NUCLEOTIDE SEQUENCE [LARGE SCALE GENOMIC DNA]</scope>
    <source>
        <strain evidence="2 3">22II-s10s</strain>
    </source>
</reference>
<dbReference type="CDD" id="cd00143">
    <property type="entry name" value="PP2Cc"/>
    <property type="match status" value="1"/>
</dbReference>
<dbReference type="GO" id="GO:0004722">
    <property type="term" value="F:protein serine/threonine phosphatase activity"/>
    <property type="evidence" value="ECO:0007669"/>
    <property type="project" value="InterPro"/>
</dbReference>
<dbReference type="InterPro" id="IPR001932">
    <property type="entry name" value="PPM-type_phosphatase-like_dom"/>
</dbReference>
<accession>W4HJP4</accession>
<dbReference type="PROSITE" id="PS51746">
    <property type="entry name" value="PPM_2"/>
    <property type="match status" value="1"/>
</dbReference>
<dbReference type="SMART" id="SM00332">
    <property type="entry name" value="PP2Cc"/>
    <property type="match status" value="1"/>
</dbReference>
<comment type="caution">
    <text evidence="2">The sequence shown here is derived from an EMBL/GenBank/DDBJ whole genome shotgun (WGS) entry which is preliminary data.</text>
</comment>
<dbReference type="SMART" id="SM00331">
    <property type="entry name" value="PP2C_SIG"/>
    <property type="match status" value="1"/>
</dbReference>
<dbReference type="eggNOG" id="COG0631">
    <property type="taxonomic scope" value="Bacteria"/>
</dbReference>
<feature type="domain" description="PPM-type phosphatase" evidence="1">
    <location>
        <begin position="10"/>
        <end position="242"/>
    </location>
</feature>
<evidence type="ECO:0000313" key="2">
    <source>
        <dbReference type="EMBL" id="ETW12929.1"/>
    </source>
</evidence>
<dbReference type="InterPro" id="IPR036457">
    <property type="entry name" value="PPM-type-like_dom_sf"/>
</dbReference>
<dbReference type="EMBL" id="AQQW01000005">
    <property type="protein sequence ID" value="ETW12929.1"/>
    <property type="molecule type" value="Genomic_DNA"/>
</dbReference>
<dbReference type="Gene3D" id="3.60.40.10">
    <property type="entry name" value="PPM-type phosphatase domain"/>
    <property type="match status" value="1"/>
</dbReference>
<dbReference type="PANTHER" id="PTHR47992">
    <property type="entry name" value="PROTEIN PHOSPHATASE"/>
    <property type="match status" value="1"/>
</dbReference>
<dbReference type="InterPro" id="IPR015655">
    <property type="entry name" value="PP2C"/>
</dbReference>
<dbReference type="Pfam" id="PF00481">
    <property type="entry name" value="PP2C"/>
    <property type="match status" value="1"/>
</dbReference>
<gene>
    <name evidence="2" type="ORF">ATO8_10308</name>
</gene>
<evidence type="ECO:0000313" key="3">
    <source>
        <dbReference type="Proteomes" id="UP000019063"/>
    </source>
</evidence>
<sequence length="262" mass="28552">MTHNEFLSFETGQASDVGLRREVNEDGFLSSPESGLWLVADGMGGHAAGDFASQTIVRELVSIGRPGSSDDLRARFLERLSRANLVILEHANLLGRGTIGSTVVSLLVHGRDYACIWSGDSRAYLFRAGRLTQVTRDHTEVRALLDAGTITEEEARHWPRKNVITRAIGVTDTPECDTVEGQAREGDTFLLCSDGLTEHLEDHEIADLLGEALPPQAICDALVRETLARGARDNVTVVVMRCGPAPEGDLDRVYAGEMDELQ</sequence>
<dbReference type="Proteomes" id="UP000019063">
    <property type="component" value="Unassembled WGS sequence"/>
</dbReference>
<evidence type="ECO:0000259" key="1">
    <source>
        <dbReference type="PROSITE" id="PS51746"/>
    </source>
</evidence>
<dbReference type="SUPFAM" id="SSF81606">
    <property type="entry name" value="PP2C-like"/>
    <property type="match status" value="1"/>
</dbReference>
<keyword evidence="3" id="KW-1185">Reference proteome</keyword>